<feature type="signal peptide" evidence="1">
    <location>
        <begin position="1"/>
        <end position="28"/>
    </location>
</feature>
<evidence type="ECO:0000259" key="2">
    <source>
        <dbReference type="Pfam" id="PF01979"/>
    </source>
</evidence>
<accession>A0A437QG62</accession>
<dbReference type="AlphaFoldDB" id="A0A437QG62"/>
<dbReference type="PANTHER" id="PTHR43135:SF3">
    <property type="entry name" value="ALPHA-D-RIBOSE 1-METHYLPHOSPHONATE 5-TRIPHOSPHATE DIPHOSPHATASE"/>
    <property type="match status" value="1"/>
</dbReference>
<dbReference type="GO" id="GO:0016810">
    <property type="term" value="F:hydrolase activity, acting on carbon-nitrogen (but not peptide) bonds"/>
    <property type="evidence" value="ECO:0007669"/>
    <property type="project" value="InterPro"/>
</dbReference>
<comment type="caution">
    <text evidence="3">The sequence shown here is derived from an EMBL/GenBank/DDBJ whole genome shotgun (WGS) entry which is preliminary data.</text>
</comment>
<protein>
    <submittedName>
        <fullName evidence="3">Amidohydrolase</fullName>
    </submittedName>
</protein>
<dbReference type="RefSeq" id="WP_127700377.1">
    <property type="nucleotide sequence ID" value="NZ_SACS01000020.1"/>
</dbReference>
<dbReference type="EMBL" id="SACS01000020">
    <property type="protein sequence ID" value="RVU33549.1"/>
    <property type="molecule type" value="Genomic_DNA"/>
</dbReference>
<dbReference type="OrthoDB" id="6190564at2"/>
<evidence type="ECO:0000313" key="3">
    <source>
        <dbReference type="EMBL" id="RVU33549.1"/>
    </source>
</evidence>
<dbReference type="Proteomes" id="UP000283077">
    <property type="component" value="Unassembled WGS sequence"/>
</dbReference>
<dbReference type="Gene3D" id="2.30.40.10">
    <property type="entry name" value="Urease, subunit C, domain 1"/>
    <property type="match status" value="2"/>
</dbReference>
<name>A0A437QG62_9GAMM</name>
<keyword evidence="1" id="KW-0732">Signal</keyword>
<dbReference type="InterPro" id="IPR011059">
    <property type="entry name" value="Metal-dep_hydrolase_composite"/>
</dbReference>
<evidence type="ECO:0000256" key="1">
    <source>
        <dbReference type="SAM" id="SignalP"/>
    </source>
</evidence>
<dbReference type="SUPFAM" id="SSF51556">
    <property type="entry name" value="Metallo-dependent hydrolases"/>
    <property type="match status" value="1"/>
</dbReference>
<dbReference type="InterPro" id="IPR032466">
    <property type="entry name" value="Metal_Hydrolase"/>
</dbReference>
<dbReference type="InterPro" id="IPR051781">
    <property type="entry name" value="Metallo-dep_Hydrolase"/>
</dbReference>
<dbReference type="SUPFAM" id="SSF51338">
    <property type="entry name" value="Composite domain of metallo-dependent hydrolases"/>
    <property type="match status" value="1"/>
</dbReference>
<dbReference type="Gene3D" id="3.20.20.140">
    <property type="entry name" value="Metal-dependent hydrolases"/>
    <property type="match status" value="2"/>
</dbReference>
<dbReference type="Pfam" id="PF01979">
    <property type="entry name" value="Amidohydro_1"/>
    <property type="match status" value="1"/>
</dbReference>
<sequence length="513" mass="55975">MKSPNCVAPKTLLLALFFQLLYANPLQAATDTESRDTESLLIEHVTVLSPERDSALTDQNVLIKNGLIVSISKANSSQHFPATIKRINGRGRFLTPGLMDSHVHVSNTPGLLPQMPGAAELHQAFAQQQPRSYLYFGVTQVLDTGNSVEGVSEFNAQPQKPDLFRCGAAPVMDGYPNHQLPKAKRYQQRPDFIVEAAHHHPLPAAVDAKQQTPEMVVARIAQSGADCLKIFIENGFGDADHLPVYSSDSLQRLRAAATNHGLPLLAHANAYDMQLQAVDGKVDVIAHGLWNWSGIDRNIRKQAEASNQLPAAIMQHLAKVHASGIGYQPTIQVISRMGALFEADALADPQLKKVVPKSLLDWYRTPEAQWFRDELQLDFGDMPMEQVAAVFKKASLQGAKAAKVLADLGHPLLLASDTPSSPTYTQQPGYSTYLEMQDMAAVGISPRAIFQAATINNAKMLNIAHKYGTVSMGKVANLLLLQKNPLENVQAWDSIEWVILHGEALPRAGLAAP</sequence>
<feature type="chain" id="PRO_5019052249" evidence="1">
    <location>
        <begin position="29"/>
        <end position="513"/>
    </location>
</feature>
<organism evidence="3 4">
    <name type="scientific">Rheinheimera riviphila</name>
    <dbReference type="NCBI Taxonomy" id="1834037"/>
    <lineage>
        <taxon>Bacteria</taxon>
        <taxon>Pseudomonadati</taxon>
        <taxon>Pseudomonadota</taxon>
        <taxon>Gammaproteobacteria</taxon>
        <taxon>Chromatiales</taxon>
        <taxon>Chromatiaceae</taxon>
        <taxon>Rheinheimera</taxon>
    </lineage>
</organism>
<gene>
    <name evidence="3" type="ORF">EOE67_16160</name>
</gene>
<feature type="domain" description="Amidohydrolase-related" evidence="2">
    <location>
        <begin position="400"/>
        <end position="500"/>
    </location>
</feature>
<reference evidence="3 4" key="1">
    <citation type="submission" date="2019-01" db="EMBL/GenBank/DDBJ databases">
        <authorList>
            <person name="Chen W.-M."/>
        </authorList>
    </citation>
    <scope>NUCLEOTIDE SEQUENCE [LARGE SCALE GENOMIC DNA]</scope>
    <source>
        <strain evidence="3 4">KYPC3</strain>
    </source>
</reference>
<dbReference type="PANTHER" id="PTHR43135">
    <property type="entry name" value="ALPHA-D-RIBOSE 1-METHYLPHOSPHONATE 5-TRIPHOSPHATE DIPHOSPHATASE"/>
    <property type="match status" value="1"/>
</dbReference>
<evidence type="ECO:0000313" key="4">
    <source>
        <dbReference type="Proteomes" id="UP000283077"/>
    </source>
</evidence>
<keyword evidence="3" id="KW-0378">Hydrolase</keyword>
<dbReference type="InterPro" id="IPR006680">
    <property type="entry name" value="Amidohydro-rel"/>
</dbReference>
<proteinExistence type="predicted"/>
<keyword evidence="4" id="KW-1185">Reference proteome</keyword>